<feature type="compositionally biased region" description="Polar residues" evidence="1">
    <location>
        <begin position="101"/>
        <end position="116"/>
    </location>
</feature>
<dbReference type="Proteomes" id="UP000694892">
    <property type="component" value="Chromosome 9_10L"/>
</dbReference>
<protein>
    <submittedName>
        <fullName evidence="2">Uncharacterized protein</fullName>
    </submittedName>
</protein>
<gene>
    <name evidence="2" type="ORF">XELAEV_18044099mg</name>
</gene>
<dbReference type="EMBL" id="CM004482">
    <property type="protein sequence ID" value="OCT63005.1"/>
    <property type="molecule type" value="Genomic_DNA"/>
</dbReference>
<organism evidence="2 3">
    <name type="scientific">Xenopus laevis</name>
    <name type="common">African clawed frog</name>
    <dbReference type="NCBI Taxonomy" id="8355"/>
    <lineage>
        <taxon>Eukaryota</taxon>
        <taxon>Metazoa</taxon>
        <taxon>Chordata</taxon>
        <taxon>Craniata</taxon>
        <taxon>Vertebrata</taxon>
        <taxon>Euteleostomi</taxon>
        <taxon>Amphibia</taxon>
        <taxon>Batrachia</taxon>
        <taxon>Anura</taxon>
        <taxon>Pipoidea</taxon>
        <taxon>Pipidae</taxon>
        <taxon>Xenopodinae</taxon>
        <taxon>Xenopus</taxon>
        <taxon>Xenopus</taxon>
    </lineage>
</organism>
<accession>A0A974H3H8</accession>
<name>A0A974H3H8_XENLA</name>
<feature type="region of interest" description="Disordered" evidence="1">
    <location>
        <begin position="99"/>
        <end position="123"/>
    </location>
</feature>
<proteinExistence type="predicted"/>
<sequence>MVGVCRSLPCHNESPEGVLFTHNVMQDFLHSNQWSRPSHNESPEGVLFTHNVMSLSCHNGSPEGVVVLHNDVSNPCRGRPRLVLALLWQYFLHSNKGYPDRSQQQEGYPDRSQQQEWGYVKRP</sequence>
<evidence type="ECO:0000313" key="2">
    <source>
        <dbReference type="EMBL" id="OCT63005.1"/>
    </source>
</evidence>
<dbReference type="AlphaFoldDB" id="A0A974H3H8"/>
<reference evidence="3" key="1">
    <citation type="journal article" date="2016" name="Nature">
        <title>Genome evolution in the allotetraploid frog Xenopus laevis.</title>
        <authorList>
            <person name="Session A.M."/>
            <person name="Uno Y."/>
            <person name="Kwon T."/>
            <person name="Chapman J.A."/>
            <person name="Toyoda A."/>
            <person name="Takahashi S."/>
            <person name="Fukui A."/>
            <person name="Hikosaka A."/>
            <person name="Suzuki A."/>
            <person name="Kondo M."/>
            <person name="van Heeringen S.J."/>
            <person name="Quigley I."/>
            <person name="Heinz S."/>
            <person name="Ogino H."/>
            <person name="Ochi H."/>
            <person name="Hellsten U."/>
            <person name="Lyons J.B."/>
            <person name="Simakov O."/>
            <person name="Putnam N."/>
            <person name="Stites J."/>
            <person name="Kuroki Y."/>
            <person name="Tanaka T."/>
            <person name="Michiue T."/>
            <person name="Watanabe M."/>
            <person name="Bogdanovic O."/>
            <person name="Lister R."/>
            <person name="Georgiou G."/>
            <person name="Paranjpe S.S."/>
            <person name="van Kruijsbergen I."/>
            <person name="Shu S."/>
            <person name="Carlson J."/>
            <person name="Kinoshita T."/>
            <person name="Ohta Y."/>
            <person name="Mawaribuchi S."/>
            <person name="Jenkins J."/>
            <person name="Grimwood J."/>
            <person name="Schmutz J."/>
            <person name="Mitros T."/>
            <person name="Mozaffari S.V."/>
            <person name="Suzuki Y."/>
            <person name="Haramoto Y."/>
            <person name="Yamamoto T.S."/>
            <person name="Takagi C."/>
            <person name="Heald R."/>
            <person name="Miller K."/>
            <person name="Haudenschild C."/>
            <person name="Kitzman J."/>
            <person name="Nakayama T."/>
            <person name="Izutsu Y."/>
            <person name="Robert J."/>
            <person name="Fortriede J."/>
            <person name="Burns K."/>
            <person name="Lotay V."/>
            <person name="Karimi K."/>
            <person name="Yasuoka Y."/>
            <person name="Dichmann D.S."/>
            <person name="Flajnik M.F."/>
            <person name="Houston D.W."/>
            <person name="Shendure J."/>
            <person name="DuPasquier L."/>
            <person name="Vize P.D."/>
            <person name="Zorn A.M."/>
            <person name="Ito M."/>
            <person name="Marcotte E.M."/>
            <person name="Wallingford J.B."/>
            <person name="Ito Y."/>
            <person name="Asashima M."/>
            <person name="Ueno N."/>
            <person name="Matsuda Y."/>
            <person name="Veenstra G.J."/>
            <person name="Fujiyama A."/>
            <person name="Harland R.M."/>
            <person name="Taira M."/>
            <person name="Rokhsar D.S."/>
        </authorList>
    </citation>
    <scope>NUCLEOTIDE SEQUENCE [LARGE SCALE GENOMIC DNA]</scope>
    <source>
        <strain evidence="3">J</strain>
    </source>
</reference>
<evidence type="ECO:0000313" key="3">
    <source>
        <dbReference type="Proteomes" id="UP000694892"/>
    </source>
</evidence>
<evidence type="ECO:0000256" key="1">
    <source>
        <dbReference type="SAM" id="MobiDB-lite"/>
    </source>
</evidence>